<feature type="region of interest" description="Disordered" evidence="1">
    <location>
        <begin position="114"/>
        <end position="232"/>
    </location>
</feature>
<name>A0A8H6JMF0_9PEZI</name>
<dbReference type="Proteomes" id="UP000652219">
    <property type="component" value="Unassembled WGS sequence"/>
</dbReference>
<feature type="compositionally biased region" description="Basic and acidic residues" evidence="1">
    <location>
        <begin position="201"/>
        <end position="216"/>
    </location>
</feature>
<evidence type="ECO:0000313" key="2">
    <source>
        <dbReference type="EMBL" id="KAF6815695.1"/>
    </source>
</evidence>
<gene>
    <name evidence="2" type="ORF">CSOJ01_03375</name>
</gene>
<protein>
    <submittedName>
        <fullName evidence="2">Uncharacterized protein</fullName>
    </submittedName>
</protein>
<feature type="compositionally biased region" description="Basic residues" evidence="1">
    <location>
        <begin position="222"/>
        <end position="232"/>
    </location>
</feature>
<accession>A0A8H6JMF0</accession>
<dbReference type="EMBL" id="WIGN01000033">
    <property type="protein sequence ID" value="KAF6815695.1"/>
    <property type="molecule type" value="Genomic_DNA"/>
</dbReference>
<sequence length="232" mass="24764">MPSNARLFCSRESALNAMPALRFAAAAAALPLLPAPASSDDREARPVASSTGCRKYGWDVPRLKGSKTPPIATLPSPPLHGHEGWNWRKRDIGSRITMDMNAAPGAVEEYVGSMARPQAPRTSLTTPSLSFEMRGQKPSGAAGSSQLDATRRSSKSGTRRQNSSPVVGGEAAPMPRDEFTAHYAIGPNEGTTTETVQVVERNYEDTTLAKETESALRGHGAANHHHAARPKN</sequence>
<dbReference type="AlphaFoldDB" id="A0A8H6JMF0"/>
<evidence type="ECO:0000256" key="1">
    <source>
        <dbReference type="SAM" id="MobiDB-lite"/>
    </source>
</evidence>
<feature type="compositionally biased region" description="Polar residues" evidence="1">
    <location>
        <begin position="120"/>
        <end position="129"/>
    </location>
</feature>
<feature type="compositionally biased region" description="Low complexity" evidence="1">
    <location>
        <begin position="189"/>
        <end position="200"/>
    </location>
</feature>
<reference evidence="2 3" key="1">
    <citation type="journal article" date="2020" name="Phytopathology">
        <title>Genome Sequence Resources of Colletotrichum truncatum, C. plurivorum, C. musicola, and C. sojae: Four Species Pathogenic to Soybean (Glycine max).</title>
        <authorList>
            <person name="Rogerio F."/>
            <person name="Boufleur T.R."/>
            <person name="Ciampi-Guillardi M."/>
            <person name="Sukno S.A."/>
            <person name="Thon M.R."/>
            <person name="Massola Junior N.S."/>
            <person name="Baroncelli R."/>
        </authorList>
    </citation>
    <scope>NUCLEOTIDE SEQUENCE [LARGE SCALE GENOMIC DNA]</scope>
    <source>
        <strain evidence="2 3">LFN0009</strain>
    </source>
</reference>
<proteinExistence type="predicted"/>
<evidence type="ECO:0000313" key="3">
    <source>
        <dbReference type="Proteomes" id="UP000652219"/>
    </source>
</evidence>
<comment type="caution">
    <text evidence="2">The sequence shown here is derived from an EMBL/GenBank/DDBJ whole genome shotgun (WGS) entry which is preliminary data.</text>
</comment>
<organism evidence="2 3">
    <name type="scientific">Colletotrichum sojae</name>
    <dbReference type="NCBI Taxonomy" id="2175907"/>
    <lineage>
        <taxon>Eukaryota</taxon>
        <taxon>Fungi</taxon>
        <taxon>Dikarya</taxon>
        <taxon>Ascomycota</taxon>
        <taxon>Pezizomycotina</taxon>
        <taxon>Sordariomycetes</taxon>
        <taxon>Hypocreomycetidae</taxon>
        <taxon>Glomerellales</taxon>
        <taxon>Glomerellaceae</taxon>
        <taxon>Colletotrichum</taxon>
        <taxon>Colletotrichum orchidearum species complex</taxon>
    </lineage>
</organism>
<keyword evidence="3" id="KW-1185">Reference proteome</keyword>